<dbReference type="InterPro" id="IPR036928">
    <property type="entry name" value="AS_sf"/>
</dbReference>
<evidence type="ECO:0000313" key="4">
    <source>
        <dbReference type="Proteomes" id="UP000003835"/>
    </source>
</evidence>
<sequence length="468" mass="49355">MTNTDLAFTPALEQAQLIRQGQVSPLELVELYLARIQQFNPQLGSYFSVATDMALADAKAKTEQLTQVRDSAELPPFFGVPIAIKDLTAVQGLPCSYGTPILKDKIAPYDDGVVARIKQAGFVILGKTATSEVGSLPYTEPPGFPPARNPWNLEYTPGGSSGGSAAAVAAGLCPIAQGSDGGGSVRGPASCCGVVGIKPARGRVSFAPVGDRQNGIATNGSIARTVADAAALLDVMSGYIPGDPYWLPEPEVSFLEATRQPLGQLRIAFSTAIPPLGDAAEVCQQAVHETARRLEEMGHQVEPGCPDFRALIEPFQKVWQAGVTATGIPVAALSPMNQWIAAQSGSAGEYLQAVAQMQIISRQIVGFFENFQVLVLPVYMHPTIRVGEWADLSPEETLHNIIRWIAPCPPFNASGLPAIALPTGFDSKGLPVGVQLVGRPAAEATLIALATRLEATNPGIHQRPALVA</sequence>
<dbReference type="RefSeq" id="WP_006105434.1">
    <property type="nucleotide sequence ID" value="NZ_DS989870.1"/>
</dbReference>
<feature type="domain" description="Amidase" evidence="2">
    <location>
        <begin position="27"/>
        <end position="446"/>
    </location>
</feature>
<dbReference type="InterPro" id="IPR000120">
    <property type="entry name" value="Amidase"/>
</dbReference>
<reference evidence="3 4" key="1">
    <citation type="submission" date="2008-07" db="EMBL/GenBank/DDBJ databases">
        <authorList>
            <person name="Tandeau de Marsac N."/>
            <person name="Ferriera S."/>
            <person name="Johnson J."/>
            <person name="Kravitz S."/>
            <person name="Beeson K."/>
            <person name="Sutton G."/>
            <person name="Rogers Y.-H."/>
            <person name="Friedman R."/>
            <person name="Frazier M."/>
            <person name="Venter J.C."/>
        </authorList>
    </citation>
    <scope>NUCLEOTIDE SEQUENCE [LARGE SCALE GENOMIC DNA]</scope>
    <source>
        <strain evidence="3 4">PCC 7420</strain>
    </source>
</reference>
<dbReference type="GO" id="GO:0003824">
    <property type="term" value="F:catalytic activity"/>
    <property type="evidence" value="ECO:0007669"/>
    <property type="project" value="InterPro"/>
</dbReference>
<dbReference type="HOGENOM" id="CLU_009600_0_4_3"/>
<dbReference type="eggNOG" id="COG0154">
    <property type="taxonomic scope" value="Bacteria"/>
</dbReference>
<evidence type="ECO:0000256" key="1">
    <source>
        <dbReference type="ARBA" id="ARBA00009199"/>
    </source>
</evidence>
<organism evidence="3 4">
    <name type="scientific">Coleofasciculus chthonoplastes PCC 7420</name>
    <dbReference type="NCBI Taxonomy" id="118168"/>
    <lineage>
        <taxon>Bacteria</taxon>
        <taxon>Bacillati</taxon>
        <taxon>Cyanobacteriota</taxon>
        <taxon>Cyanophyceae</taxon>
        <taxon>Coleofasciculales</taxon>
        <taxon>Coleofasciculaceae</taxon>
        <taxon>Coleofasciculus</taxon>
    </lineage>
</organism>
<dbReference type="OrthoDB" id="9811471at2"/>
<gene>
    <name evidence="3" type="ORF">MC7420_2391</name>
</gene>
<dbReference type="AlphaFoldDB" id="B4W269"/>
<dbReference type="PANTHER" id="PTHR11895:SF7">
    <property type="entry name" value="GLUTAMYL-TRNA(GLN) AMIDOTRANSFERASE SUBUNIT A, MITOCHONDRIAL"/>
    <property type="match status" value="1"/>
</dbReference>
<dbReference type="PANTHER" id="PTHR11895">
    <property type="entry name" value="TRANSAMIDASE"/>
    <property type="match status" value="1"/>
</dbReference>
<name>B4W269_9CYAN</name>
<dbReference type="Pfam" id="PF01425">
    <property type="entry name" value="Amidase"/>
    <property type="match status" value="1"/>
</dbReference>
<accession>B4W269</accession>
<protein>
    <submittedName>
        <fullName evidence="3">Amidase, putative</fullName>
    </submittedName>
</protein>
<dbReference type="Gene3D" id="3.90.1300.10">
    <property type="entry name" value="Amidase signature (AS) domain"/>
    <property type="match status" value="1"/>
</dbReference>
<dbReference type="STRING" id="118168.MC7420_2391"/>
<evidence type="ECO:0000313" key="3">
    <source>
        <dbReference type="EMBL" id="EDX71725.1"/>
    </source>
</evidence>
<dbReference type="InterPro" id="IPR020556">
    <property type="entry name" value="Amidase_CS"/>
</dbReference>
<dbReference type="SUPFAM" id="SSF75304">
    <property type="entry name" value="Amidase signature (AS) enzymes"/>
    <property type="match status" value="1"/>
</dbReference>
<dbReference type="Proteomes" id="UP000003835">
    <property type="component" value="Unassembled WGS sequence"/>
</dbReference>
<proteinExistence type="inferred from homology"/>
<keyword evidence="4" id="KW-1185">Reference proteome</keyword>
<dbReference type="EMBL" id="DS989870">
    <property type="protein sequence ID" value="EDX71725.1"/>
    <property type="molecule type" value="Genomic_DNA"/>
</dbReference>
<dbReference type="PROSITE" id="PS00571">
    <property type="entry name" value="AMIDASES"/>
    <property type="match status" value="1"/>
</dbReference>
<dbReference type="InterPro" id="IPR023631">
    <property type="entry name" value="Amidase_dom"/>
</dbReference>
<comment type="similarity">
    <text evidence="1">Belongs to the amidase family.</text>
</comment>
<evidence type="ECO:0000259" key="2">
    <source>
        <dbReference type="Pfam" id="PF01425"/>
    </source>
</evidence>